<keyword evidence="2" id="KW-0677">Repeat</keyword>
<reference evidence="5 6" key="1">
    <citation type="journal article" date="2018" name="Mol. Plant">
        <title>The genome of Artemisia annua provides insight into the evolution of Asteraceae family and artemisinin biosynthesis.</title>
        <authorList>
            <person name="Shen Q."/>
            <person name="Zhang L."/>
            <person name="Liao Z."/>
            <person name="Wang S."/>
            <person name="Yan T."/>
            <person name="Shi P."/>
            <person name="Liu M."/>
            <person name="Fu X."/>
            <person name="Pan Q."/>
            <person name="Wang Y."/>
            <person name="Lv Z."/>
            <person name="Lu X."/>
            <person name="Zhang F."/>
            <person name="Jiang W."/>
            <person name="Ma Y."/>
            <person name="Chen M."/>
            <person name="Hao X."/>
            <person name="Li L."/>
            <person name="Tang Y."/>
            <person name="Lv G."/>
            <person name="Zhou Y."/>
            <person name="Sun X."/>
            <person name="Brodelius P.E."/>
            <person name="Rose J.K.C."/>
            <person name="Tang K."/>
        </authorList>
    </citation>
    <scope>NUCLEOTIDE SEQUENCE [LARGE SCALE GENOMIC DNA]</scope>
    <source>
        <strain evidence="6">cv. Huhao1</strain>
        <tissue evidence="5">Leaf</tissue>
    </source>
</reference>
<evidence type="ECO:0000256" key="1">
    <source>
        <dbReference type="ARBA" id="ARBA00006643"/>
    </source>
</evidence>
<dbReference type="PANTHER" id="PTHR47926">
    <property type="entry name" value="PENTATRICOPEPTIDE REPEAT-CONTAINING PROTEIN"/>
    <property type="match status" value="1"/>
</dbReference>
<keyword evidence="6" id="KW-1185">Reference proteome</keyword>
<accession>A0A2U1NZ01</accession>
<dbReference type="Proteomes" id="UP000245207">
    <property type="component" value="Unassembled WGS sequence"/>
</dbReference>
<dbReference type="Pfam" id="PF14432">
    <property type="entry name" value="DYW_deaminase"/>
    <property type="match status" value="1"/>
</dbReference>
<dbReference type="Gene3D" id="1.25.40.10">
    <property type="entry name" value="Tetratricopeptide repeat domain"/>
    <property type="match status" value="3"/>
</dbReference>
<dbReference type="InterPro" id="IPR011990">
    <property type="entry name" value="TPR-like_helical_dom_sf"/>
</dbReference>
<sequence>MLSSTHTRLIKSQTNKLLLYNHTNIFQPQHYNSNPLINSLITSINQCSSIPICQSTHSTILKSLHYNEHFIGDRLVSLYAKLGLFKDALKLFDELPQKDLVSWNSVISAFSRNGDVGLCLDMFWRMRNVDEMRPNEITLISLISACGVVEGGYVHGFGVKSGLLWDRKVLNALVNMYGKFGCWDAGCEVFEMIELPNLVSWNSVIKILVQSGSLEKSVLYFNLMRRDGVYPDQATIVTILQGCGDIGVGKLVDAFHGNVLCSGLDKSIPTVTALLNVYAKSGRLTASCEVFNEIKEPDIIAWTAMLAAYAMHGYGRQAIEHFEFMVQKGHEPDHVTFTHLLSACSHSGLVNEGKRYFNIMSAVYKVKPKLEHYSCMVDLYGRSGLLTDARVLIDNMPMEPNSGVWGALLNGCKVYGNIELGEEVAGRLIALDPSDSRNYIMLSSIYSKAGRWADFSKVRALMKEQGLVRTAGCSFIEHDHQIHRFLVSDQAHPDSERIYAKLDQVIEKIGKAGYVPNTEFVLHDVEEEFKGDFVKKHSEKLAIAFGLLVYSDNVPIIITKNLRICGDCHNMAKFVSFVEKRVIIIRDTRRFHHFADGLCSCGDYW</sequence>
<feature type="repeat" description="PPR" evidence="3">
    <location>
        <begin position="197"/>
        <end position="231"/>
    </location>
</feature>
<dbReference type="GO" id="GO:0009451">
    <property type="term" value="P:RNA modification"/>
    <property type="evidence" value="ECO:0007669"/>
    <property type="project" value="InterPro"/>
</dbReference>
<evidence type="ECO:0000256" key="3">
    <source>
        <dbReference type="PROSITE-ProRule" id="PRU00708"/>
    </source>
</evidence>
<dbReference type="Pfam" id="PF20431">
    <property type="entry name" value="E_motif"/>
    <property type="match status" value="1"/>
</dbReference>
<dbReference type="EMBL" id="PKPP01001951">
    <property type="protein sequence ID" value="PWA78742.1"/>
    <property type="molecule type" value="Genomic_DNA"/>
</dbReference>
<dbReference type="GO" id="GO:0008270">
    <property type="term" value="F:zinc ion binding"/>
    <property type="evidence" value="ECO:0007669"/>
    <property type="project" value="InterPro"/>
</dbReference>
<dbReference type="NCBIfam" id="TIGR00756">
    <property type="entry name" value="PPR"/>
    <property type="match status" value="2"/>
</dbReference>
<dbReference type="FunFam" id="1.25.40.10:FF:000407">
    <property type="entry name" value="Putative pentatricopeptide repeat-containing protein"/>
    <property type="match status" value="1"/>
</dbReference>
<dbReference type="InterPro" id="IPR046848">
    <property type="entry name" value="E_motif"/>
</dbReference>
<dbReference type="Pfam" id="PF01535">
    <property type="entry name" value="PPR"/>
    <property type="match status" value="5"/>
</dbReference>
<dbReference type="InterPro" id="IPR002885">
    <property type="entry name" value="PPR_rpt"/>
</dbReference>
<dbReference type="Pfam" id="PF13041">
    <property type="entry name" value="PPR_2"/>
    <property type="match status" value="2"/>
</dbReference>
<evidence type="ECO:0000313" key="6">
    <source>
        <dbReference type="Proteomes" id="UP000245207"/>
    </source>
</evidence>
<dbReference type="OrthoDB" id="185373at2759"/>
<evidence type="ECO:0000259" key="4">
    <source>
        <dbReference type="Pfam" id="PF14432"/>
    </source>
</evidence>
<dbReference type="InterPro" id="IPR046960">
    <property type="entry name" value="PPR_At4g14850-like_plant"/>
</dbReference>
<feature type="repeat" description="PPR" evidence="3">
    <location>
        <begin position="99"/>
        <end position="129"/>
    </location>
</feature>
<dbReference type="PANTHER" id="PTHR47926:SF533">
    <property type="entry name" value="DYW DOMAIN-CONTAINING PROTEIN"/>
    <property type="match status" value="1"/>
</dbReference>
<organism evidence="5 6">
    <name type="scientific">Artemisia annua</name>
    <name type="common">Sweet wormwood</name>
    <dbReference type="NCBI Taxonomy" id="35608"/>
    <lineage>
        <taxon>Eukaryota</taxon>
        <taxon>Viridiplantae</taxon>
        <taxon>Streptophyta</taxon>
        <taxon>Embryophyta</taxon>
        <taxon>Tracheophyta</taxon>
        <taxon>Spermatophyta</taxon>
        <taxon>Magnoliopsida</taxon>
        <taxon>eudicotyledons</taxon>
        <taxon>Gunneridae</taxon>
        <taxon>Pentapetalae</taxon>
        <taxon>asterids</taxon>
        <taxon>campanulids</taxon>
        <taxon>Asterales</taxon>
        <taxon>Asteraceae</taxon>
        <taxon>Asteroideae</taxon>
        <taxon>Anthemideae</taxon>
        <taxon>Artemisiinae</taxon>
        <taxon>Artemisia</taxon>
    </lineage>
</organism>
<evidence type="ECO:0000313" key="5">
    <source>
        <dbReference type="EMBL" id="PWA78742.1"/>
    </source>
</evidence>
<feature type="domain" description="DYW" evidence="4">
    <location>
        <begin position="513"/>
        <end position="605"/>
    </location>
</feature>
<comment type="caution">
    <text evidence="5">The sequence shown here is derived from an EMBL/GenBank/DDBJ whole genome shotgun (WGS) entry which is preliminary data.</text>
</comment>
<name>A0A2U1NZ01_ARTAN</name>
<dbReference type="FunFam" id="1.25.40.10:FF:000475">
    <property type="entry name" value="Pentatricopeptide repeat-containing protein At5g40410, mitochondrial"/>
    <property type="match status" value="1"/>
</dbReference>
<comment type="similarity">
    <text evidence="1">Belongs to the PPR family. PCMP-H subfamily.</text>
</comment>
<proteinExistence type="inferred from homology"/>
<dbReference type="AlphaFoldDB" id="A0A2U1NZ01"/>
<dbReference type="PROSITE" id="PS51375">
    <property type="entry name" value="PPR"/>
    <property type="match status" value="3"/>
</dbReference>
<dbReference type="GO" id="GO:0003723">
    <property type="term" value="F:RNA binding"/>
    <property type="evidence" value="ECO:0007669"/>
    <property type="project" value="InterPro"/>
</dbReference>
<feature type="repeat" description="PPR" evidence="3">
    <location>
        <begin position="298"/>
        <end position="332"/>
    </location>
</feature>
<protein>
    <submittedName>
        <fullName evidence="5">Tetratricopeptide repeat (TPR)-like superfamily protein</fullName>
    </submittedName>
</protein>
<dbReference type="InterPro" id="IPR032867">
    <property type="entry name" value="DYW_dom"/>
</dbReference>
<evidence type="ECO:0000256" key="2">
    <source>
        <dbReference type="ARBA" id="ARBA00022737"/>
    </source>
</evidence>
<gene>
    <name evidence="5" type="ORF">CTI12_AA214370</name>
</gene>